<dbReference type="Proteomes" id="UP000046392">
    <property type="component" value="Unplaced"/>
</dbReference>
<sequence>MPIVVRSHQISHKHANKITWTNQQISAVLKVLPKCKLDENHKTTLDISTKQLKQLVNSVNKTEEQILEYLDFEFKNRLFLQLPITSLPIPSSEMNSQRLKIQNRLNIKHKDIPKSIKQGSVSENTLSKSLSADQFRACLTQSQNNTIETPVRISRKRHSNDFDSTIIEQSPIKRLNSETFNESSSLTFVDKILETINEKPKITFADVVSKNISNNKDISNYKNKFKQNTNFKDKNKFKSKFKNKNSTQD</sequence>
<organism evidence="1 2">
    <name type="scientific">Strongyloides papillosus</name>
    <name type="common">Intestinal threadworm</name>
    <dbReference type="NCBI Taxonomy" id="174720"/>
    <lineage>
        <taxon>Eukaryota</taxon>
        <taxon>Metazoa</taxon>
        <taxon>Ecdysozoa</taxon>
        <taxon>Nematoda</taxon>
        <taxon>Chromadorea</taxon>
        <taxon>Rhabditida</taxon>
        <taxon>Tylenchina</taxon>
        <taxon>Panagrolaimomorpha</taxon>
        <taxon>Strongyloidoidea</taxon>
        <taxon>Strongyloididae</taxon>
        <taxon>Strongyloides</taxon>
    </lineage>
</organism>
<proteinExistence type="predicted"/>
<protein>
    <submittedName>
        <fullName evidence="2">NET domain-containing protein</fullName>
    </submittedName>
</protein>
<evidence type="ECO:0000313" key="1">
    <source>
        <dbReference type="Proteomes" id="UP000046392"/>
    </source>
</evidence>
<reference evidence="2" key="1">
    <citation type="submission" date="2017-02" db="UniProtKB">
        <authorList>
            <consortium name="WormBaseParasite"/>
        </authorList>
    </citation>
    <scope>IDENTIFICATION</scope>
</reference>
<keyword evidence="1" id="KW-1185">Reference proteome</keyword>
<evidence type="ECO:0000313" key="2">
    <source>
        <dbReference type="WBParaSite" id="SPAL_0000837500.1"/>
    </source>
</evidence>
<dbReference type="WBParaSite" id="SPAL_0000837500.1">
    <property type="protein sequence ID" value="SPAL_0000837500.1"/>
    <property type="gene ID" value="SPAL_0000837500"/>
</dbReference>
<accession>A0A0N5BR71</accession>
<dbReference type="AlphaFoldDB" id="A0A0N5BR71"/>
<name>A0A0N5BR71_STREA</name>
<dbReference type="STRING" id="174720.A0A0N5BR71"/>